<dbReference type="PIRSF" id="PIRSF015626">
    <property type="entry name" value="FdhD"/>
    <property type="match status" value="1"/>
</dbReference>
<evidence type="ECO:0000313" key="3">
    <source>
        <dbReference type="EMBL" id="MDN7023648.1"/>
    </source>
</evidence>
<dbReference type="EMBL" id="VCYH01000001">
    <property type="protein sequence ID" value="MDN7023648.1"/>
    <property type="molecule type" value="Genomic_DNA"/>
</dbReference>
<comment type="caution">
    <text evidence="3">The sequence shown here is derived from an EMBL/GenBank/DDBJ whole genome shotgun (WGS) entry which is preliminary data.</text>
</comment>
<dbReference type="SUPFAM" id="SSF53927">
    <property type="entry name" value="Cytidine deaminase-like"/>
    <property type="match status" value="1"/>
</dbReference>
<gene>
    <name evidence="3" type="ORF">FGU65_01825</name>
</gene>
<dbReference type="PANTHER" id="PTHR30592">
    <property type="entry name" value="FORMATE DEHYDROGENASE"/>
    <property type="match status" value="1"/>
</dbReference>
<dbReference type="InterPro" id="IPR003786">
    <property type="entry name" value="FdhD"/>
</dbReference>
<keyword evidence="2" id="KW-0501">Molybdenum cofactor biosynthesis</keyword>
<proteinExistence type="predicted"/>
<dbReference type="InterPro" id="IPR016193">
    <property type="entry name" value="Cytidine_deaminase-like"/>
</dbReference>
<sequence length="245" mass="25840">MAAEKIPCIRIDGASREESGDEAVEEMPVAFFVNGRHAATVLTSPHYLEEFATGYLYTEQIIRSPGEIESIRVEKNRISVLTKDPFRITGRKKTVLSGCGGAVSYIDTEKLEKIRSDFTVTPAALTAAASGPAAGGDLETVSLAGTEGVIASFEDIDRHTALDRVIGYGLRAGIDFSATFAVTTGTVTSEMVRKCLVAGIPILASTGGASGLAIEIAEATGLCLIGRISETGLVVYTHDERVAEP</sequence>
<keyword evidence="1" id="KW-0963">Cytoplasm</keyword>
<reference evidence="3" key="1">
    <citation type="submission" date="2019-05" db="EMBL/GenBank/DDBJ databases">
        <title>Methanoculleus sp. FWC-SCC1, a methanogenic archaeon isolated from deep marine cold seep.</title>
        <authorList>
            <person name="Chen Y.-W."/>
            <person name="Chen S.-C."/>
            <person name="Teng N.-H."/>
            <person name="Lai M.-C."/>
        </authorList>
    </citation>
    <scope>NUCLEOTIDE SEQUENCE</scope>
    <source>
        <strain evidence="3">FWC-SCC1</strain>
    </source>
</reference>
<name>A0ABT8M6U4_9EURY</name>
<accession>A0ABT8M6U4</accession>
<evidence type="ECO:0000313" key="4">
    <source>
        <dbReference type="Proteomes" id="UP001168338"/>
    </source>
</evidence>
<evidence type="ECO:0000256" key="1">
    <source>
        <dbReference type="ARBA" id="ARBA00022490"/>
    </source>
</evidence>
<dbReference type="PANTHER" id="PTHR30592:SF1">
    <property type="entry name" value="SULFUR CARRIER PROTEIN FDHD"/>
    <property type="match status" value="1"/>
</dbReference>
<dbReference type="Proteomes" id="UP001168338">
    <property type="component" value="Unassembled WGS sequence"/>
</dbReference>
<dbReference type="Gene3D" id="3.40.140.10">
    <property type="entry name" value="Cytidine Deaminase, domain 2"/>
    <property type="match status" value="1"/>
</dbReference>
<dbReference type="RefSeq" id="WP_301662694.1">
    <property type="nucleotide sequence ID" value="NZ_VCYH01000001.1"/>
</dbReference>
<keyword evidence="4" id="KW-1185">Reference proteome</keyword>
<dbReference type="Pfam" id="PF02634">
    <property type="entry name" value="FdhD-NarQ"/>
    <property type="match status" value="1"/>
</dbReference>
<organism evidence="3 4">
    <name type="scientific">Methanoculleus frigidifontis</name>
    <dbReference type="NCBI Taxonomy" id="2584085"/>
    <lineage>
        <taxon>Archaea</taxon>
        <taxon>Methanobacteriati</taxon>
        <taxon>Methanobacteriota</taxon>
        <taxon>Stenosarchaea group</taxon>
        <taxon>Methanomicrobia</taxon>
        <taxon>Methanomicrobiales</taxon>
        <taxon>Methanomicrobiaceae</taxon>
        <taxon>Methanoculleus</taxon>
    </lineage>
</organism>
<protein>
    <submittedName>
        <fullName evidence="3">Formate dehydrogenase accessory sulfurtransferase FdhD</fullName>
    </submittedName>
</protein>
<dbReference type="Gene3D" id="3.10.20.10">
    <property type="match status" value="1"/>
</dbReference>
<evidence type="ECO:0000256" key="2">
    <source>
        <dbReference type="ARBA" id="ARBA00023150"/>
    </source>
</evidence>